<keyword evidence="5 11" id="KW-0808">Transferase</keyword>
<dbReference type="NCBIfam" id="TIGR00482">
    <property type="entry name" value="nicotinate (nicotinamide) nucleotide adenylyltransferase"/>
    <property type="match status" value="1"/>
</dbReference>
<evidence type="ECO:0000256" key="10">
    <source>
        <dbReference type="ARBA" id="ARBA00048721"/>
    </source>
</evidence>
<evidence type="ECO:0000256" key="8">
    <source>
        <dbReference type="ARBA" id="ARBA00022840"/>
    </source>
</evidence>
<dbReference type="InterPro" id="IPR005248">
    <property type="entry name" value="NadD/NMNAT"/>
</dbReference>
<gene>
    <name evidence="11" type="primary">nadD</name>
    <name evidence="13" type="ORF">K9B37_23370</name>
</gene>
<evidence type="ECO:0000313" key="14">
    <source>
        <dbReference type="Proteomes" id="UP000704176"/>
    </source>
</evidence>
<dbReference type="CDD" id="cd02165">
    <property type="entry name" value="NMNAT"/>
    <property type="match status" value="1"/>
</dbReference>
<dbReference type="EC" id="2.7.7.18" evidence="11"/>
<evidence type="ECO:0000256" key="7">
    <source>
        <dbReference type="ARBA" id="ARBA00022741"/>
    </source>
</evidence>
<keyword evidence="9 11" id="KW-0520">NAD</keyword>
<evidence type="ECO:0000259" key="12">
    <source>
        <dbReference type="Pfam" id="PF01467"/>
    </source>
</evidence>
<dbReference type="RefSeq" id="WP_224316043.1">
    <property type="nucleotide sequence ID" value="NZ_JAIRBM010000029.1"/>
</dbReference>
<comment type="similarity">
    <text evidence="3 11">Belongs to the NadD family.</text>
</comment>
<evidence type="ECO:0000256" key="4">
    <source>
        <dbReference type="ARBA" id="ARBA00022642"/>
    </source>
</evidence>
<proteinExistence type="inferred from homology"/>
<dbReference type="NCBIfam" id="NF000845">
    <property type="entry name" value="PRK00071.2-4"/>
    <property type="match status" value="1"/>
</dbReference>
<comment type="pathway">
    <text evidence="2 11">Cofactor biosynthesis; NAD(+) biosynthesis; deamido-NAD(+) from nicotinate D-ribonucleotide: step 1/1.</text>
</comment>
<evidence type="ECO:0000256" key="3">
    <source>
        <dbReference type="ARBA" id="ARBA00009014"/>
    </source>
</evidence>
<comment type="caution">
    <text evidence="13">The sequence shown here is derived from an EMBL/GenBank/DDBJ whole genome shotgun (WGS) entry which is preliminary data.</text>
</comment>
<comment type="function">
    <text evidence="1 11">Catalyzes the reversible adenylation of nicotinate mononucleotide (NaMN) to nicotinic acid adenine dinucleotide (NaAD).</text>
</comment>
<dbReference type="PANTHER" id="PTHR39321:SF3">
    <property type="entry name" value="PHOSPHOPANTETHEINE ADENYLYLTRANSFERASE"/>
    <property type="match status" value="1"/>
</dbReference>
<evidence type="ECO:0000256" key="11">
    <source>
        <dbReference type="HAMAP-Rule" id="MF_00244"/>
    </source>
</evidence>
<name>A0ABS7VUD2_9HYPH</name>
<reference evidence="13 14" key="1">
    <citation type="submission" date="2021-09" db="EMBL/GenBank/DDBJ databases">
        <title>The complete genome sequence of a new microorganism.</title>
        <authorList>
            <person name="Zi Z."/>
        </authorList>
    </citation>
    <scope>NUCLEOTIDE SEQUENCE [LARGE SCALE GENOMIC DNA]</scope>
    <source>
        <strain evidence="13 14">WGZ8</strain>
    </source>
</reference>
<dbReference type="Pfam" id="PF01467">
    <property type="entry name" value="CTP_transf_like"/>
    <property type="match status" value="1"/>
</dbReference>
<evidence type="ECO:0000313" key="13">
    <source>
        <dbReference type="EMBL" id="MBZ6079198.1"/>
    </source>
</evidence>
<keyword evidence="14" id="KW-1185">Reference proteome</keyword>
<feature type="domain" description="Cytidyltransferase-like" evidence="12">
    <location>
        <begin position="20"/>
        <end position="199"/>
    </location>
</feature>
<dbReference type="HAMAP" id="MF_00244">
    <property type="entry name" value="NaMN_adenylyltr"/>
    <property type="match status" value="1"/>
</dbReference>
<sequence length="209" mass="23221">MRPSGLARLPYAAPGMRIGLYGGSFNPAHGGHRLVSMLALKRLGLDRVWWIVTPGNPLKDPGELASTAERAQEARRIANHPRIDVTVFEEAIGARYTIDTLTYLTRRHPGVRFVWIMGADNLASFHRWRGWQRIAGMMPMAVIDRPRWTLKAMNSRAALALSKARIPESAAAALADLAPPAWVFLHGPRSFLSSTDLRRLRRTSPVGGR</sequence>
<dbReference type="Gene3D" id="3.40.50.620">
    <property type="entry name" value="HUPs"/>
    <property type="match status" value="1"/>
</dbReference>
<evidence type="ECO:0000256" key="2">
    <source>
        <dbReference type="ARBA" id="ARBA00005019"/>
    </source>
</evidence>
<evidence type="ECO:0000256" key="6">
    <source>
        <dbReference type="ARBA" id="ARBA00022695"/>
    </source>
</evidence>
<dbReference type="NCBIfam" id="NF000843">
    <property type="entry name" value="PRK00071.2-2"/>
    <property type="match status" value="1"/>
</dbReference>
<dbReference type="SUPFAM" id="SSF52374">
    <property type="entry name" value="Nucleotidylyl transferase"/>
    <property type="match status" value="1"/>
</dbReference>
<dbReference type="GO" id="GO:0004515">
    <property type="term" value="F:nicotinate-nucleotide adenylyltransferase activity"/>
    <property type="evidence" value="ECO:0007669"/>
    <property type="project" value="UniProtKB-EC"/>
</dbReference>
<comment type="catalytic activity">
    <reaction evidence="10 11">
        <text>nicotinate beta-D-ribonucleotide + ATP + H(+) = deamido-NAD(+) + diphosphate</text>
        <dbReference type="Rhea" id="RHEA:22860"/>
        <dbReference type="ChEBI" id="CHEBI:15378"/>
        <dbReference type="ChEBI" id="CHEBI:30616"/>
        <dbReference type="ChEBI" id="CHEBI:33019"/>
        <dbReference type="ChEBI" id="CHEBI:57502"/>
        <dbReference type="ChEBI" id="CHEBI:58437"/>
        <dbReference type="EC" id="2.7.7.18"/>
    </reaction>
</comment>
<evidence type="ECO:0000256" key="9">
    <source>
        <dbReference type="ARBA" id="ARBA00023027"/>
    </source>
</evidence>
<dbReference type="InterPro" id="IPR014729">
    <property type="entry name" value="Rossmann-like_a/b/a_fold"/>
</dbReference>
<keyword evidence="7 11" id="KW-0547">Nucleotide-binding</keyword>
<keyword evidence="6 11" id="KW-0548">Nucleotidyltransferase</keyword>
<accession>A0ABS7VUD2</accession>
<dbReference type="PANTHER" id="PTHR39321">
    <property type="entry name" value="NICOTINATE-NUCLEOTIDE ADENYLYLTRANSFERASE-RELATED"/>
    <property type="match status" value="1"/>
</dbReference>
<keyword evidence="4 11" id="KW-0662">Pyridine nucleotide biosynthesis</keyword>
<evidence type="ECO:0000256" key="5">
    <source>
        <dbReference type="ARBA" id="ARBA00022679"/>
    </source>
</evidence>
<dbReference type="EMBL" id="JAIRBM010000029">
    <property type="protein sequence ID" value="MBZ6079198.1"/>
    <property type="molecule type" value="Genomic_DNA"/>
</dbReference>
<organism evidence="13 14">
    <name type="scientific">Microvirga puerhi</name>
    <dbReference type="NCBI Taxonomy" id="2876078"/>
    <lineage>
        <taxon>Bacteria</taxon>
        <taxon>Pseudomonadati</taxon>
        <taxon>Pseudomonadota</taxon>
        <taxon>Alphaproteobacteria</taxon>
        <taxon>Hyphomicrobiales</taxon>
        <taxon>Methylobacteriaceae</taxon>
        <taxon>Microvirga</taxon>
    </lineage>
</organism>
<keyword evidence="8 11" id="KW-0067">ATP-binding</keyword>
<protein>
    <recommendedName>
        <fullName evidence="11">Probable nicotinate-nucleotide adenylyltransferase</fullName>
        <ecNumber evidence="11">2.7.7.18</ecNumber>
    </recommendedName>
    <alternativeName>
        <fullName evidence="11">Deamido-NAD(+) diphosphorylase</fullName>
    </alternativeName>
    <alternativeName>
        <fullName evidence="11">Deamido-NAD(+) pyrophosphorylase</fullName>
    </alternativeName>
    <alternativeName>
        <fullName evidence="11">Nicotinate mononucleotide adenylyltransferase</fullName>
        <shortName evidence="11">NaMN adenylyltransferase</shortName>
    </alternativeName>
</protein>
<evidence type="ECO:0000256" key="1">
    <source>
        <dbReference type="ARBA" id="ARBA00002324"/>
    </source>
</evidence>
<dbReference type="InterPro" id="IPR004821">
    <property type="entry name" value="Cyt_trans-like"/>
</dbReference>
<dbReference type="Proteomes" id="UP000704176">
    <property type="component" value="Unassembled WGS sequence"/>
</dbReference>